<proteinExistence type="predicted"/>
<name>A0A448TXL9_ACTPL</name>
<dbReference type="EMBL" id="LR134515">
    <property type="protein sequence ID" value="VEJ16375.1"/>
    <property type="molecule type" value="Genomic_DNA"/>
</dbReference>
<dbReference type="Proteomes" id="UP000275510">
    <property type="component" value="Chromosome"/>
</dbReference>
<dbReference type="RefSeq" id="WP_005616871.1">
    <property type="nucleotide sequence ID" value="NZ_CP031869.1"/>
</dbReference>
<evidence type="ECO:0000313" key="3">
    <source>
        <dbReference type="Proteomes" id="UP000275510"/>
    </source>
</evidence>
<dbReference type="AlphaFoldDB" id="A0A448TXL9"/>
<evidence type="ECO:0000313" key="2">
    <source>
        <dbReference type="EMBL" id="VEJ16375.1"/>
    </source>
</evidence>
<protein>
    <submittedName>
        <fullName evidence="2">Protein of uncharacterized function (DUF551)</fullName>
    </submittedName>
</protein>
<feature type="domain" description="DUF551" evidence="1">
    <location>
        <begin position="7"/>
        <end position="74"/>
    </location>
</feature>
<reference evidence="2 3" key="1">
    <citation type="submission" date="2018-12" db="EMBL/GenBank/DDBJ databases">
        <authorList>
            <consortium name="Pathogen Informatics"/>
        </authorList>
    </citation>
    <scope>NUCLEOTIDE SEQUENCE [LARGE SCALE GENOMIC DNA]</scope>
    <source>
        <strain evidence="2 3">NCTC10976</strain>
    </source>
</reference>
<accession>A0A448TXL9</accession>
<organism evidence="2 3">
    <name type="scientific">Actinobacillus pleuropneumoniae</name>
    <name type="common">Haemophilus pleuropneumoniae</name>
    <dbReference type="NCBI Taxonomy" id="715"/>
    <lineage>
        <taxon>Bacteria</taxon>
        <taxon>Pseudomonadati</taxon>
        <taxon>Pseudomonadota</taxon>
        <taxon>Gammaproteobacteria</taxon>
        <taxon>Pasteurellales</taxon>
        <taxon>Pasteurellaceae</taxon>
        <taxon>Actinobacillus</taxon>
    </lineage>
</organism>
<sequence>MTKENNGWISVKDKKPELDCGTKSENLLLYGYKSDFEDYVEIFIGYMINGNRFYSDNGECGKVTHWQTLPKPPQD</sequence>
<evidence type="ECO:0000259" key="1">
    <source>
        <dbReference type="Pfam" id="PF04448"/>
    </source>
</evidence>
<dbReference type="Pfam" id="PF04448">
    <property type="entry name" value="DUF551"/>
    <property type="match status" value="1"/>
</dbReference>
<dbReference type="InterPro" id="IPR007539">
    <property type="entry name" value="DUF551"/>
</dbReference>
<gene>
    <name evidence="2" type="ORF">NCTC10976_00460</name>
</gene>